<dbReference type="PANTHER" id="PTHR11040:SF211">
    <property type="entry name" value="ZINC TRANSPORTER ZIP11"/>
    <property type="match status" value="1"/>
</dbReference>
<dbReference type="AlphaFoldDB" id="A0A2Z6IE14"/>
<feature type="transmembrane region" description="Helical" evidence="8">
    <location>
        <begin position="222"/>
        <end position="239"/>
    </location>
</feature>
<proteinExistence type="inferred from homology"/>
<evidence type="ECO:0000313" key="9">
    <source>
        <dbReference type="EMBL" id="BBF23428.1"/>
    </source>
</evidence>
<evidence type="ECO:0000256" key="1">
    <source>
        <dbReference type="ARBA" id="ARBA00004651"/>
    </source>
</evidence>
<name>A0A2Z6IE14_9BURK</name>
<sequence length="274" mass="28115">MDLTALLPDLDGSNPFTYALFGTLFTFLCTMLGAATVFLTTKKSSARLETVSLGFAAGVMIAASVWSLLIPGMEAAEAAGHTPWLVASAGLFGGALFLKLLDSTMPHLHFGSNEPEGPKTKLRRAQLLFLAITLHNLPEGGSVGLTTGVAALAGEPEAMASALVLALGIGIQNIPEGAAVSLPMAQQGMSRTKAFLFGTLSGLVEPIAALIVVAGLGFFAPAMPFLLAAAAGAMLYVVVEELIPACHLSEHADLGTFAVIAGFTVMMALDTALA</sequence>
<protein>
    <submittedName>
        <fullName evidence="9">Zinc transporter</fullName>
    </submittedName>
</protein>
<dbReference type="KEGG" id="sutt:SUTMEG_13190"/>
<dbReference type="Pfam" id="PF02535">
    <property type="entry name" value="Zip"/>
    <property type="match status" value="1"/>
</dbReference>
<accession>A0A2Z6IE14</accession>
<evidence type="ECO:0000313" key="10">
    <source>
        <dbReference type="Proteomes" id="UP000271003"/>
    </source>
</evidence>
<organism evidence="9 10">
    <name type="scientific">Sutterella megalosphaeroides</name>
    <dbReference type="NCBI Taxonomy" id="2494234"/>
    <lineage>
        <taxon>Bacteria</taxon>
        <taxon>Pseudomonadati</taxon>
        <taxon>Pseudomonadota</taxon>
        <taxon>Betaproteobacteria</taxon>
        <taxon>Burkholderiales</taxon>
        <taxon>Sutterellaceae</taxon>
        <taxon>Sutterella</taxon>
    </lineage>
</organism>
<dbReference type="OrthoDB" id="9787346at2"/>
<evidence type="ECO:0000256" key="5">
    <source>
        <dbReference type="ARBA" id="ARBA00022833"/>
    </source>
</evidence>
<keyword evidence="4 8" id="KW-0812">Transmembrane</keyword>
<feature type="transmembrane region" description="Helical" evidence="8">
    <location>
        <begin position="82"/>
        <end position="101"/>
    </location>
</feature>
<dbReference type="Proteomes" id="UP000271003">
    <property type="component" value="Chromosome"/>
</dbReference>
<keyword evidence="5" id="KW-0862">Zinc</keyword>
<evidence type="ECO:0000256" key="6">
    <source>
        <dbReference type="ARBA" id="ARBA00022989"/>
    </source>
</evidence>
<evidence type="ECO:0000256" key="8">
    <source>
        <dbReference type="SAM" id="Phobius"/>
    </source>
</evidence>
<feature type="transmembrane region" description="Helical" evidence="8">
    <location>
        <begin position="16"/>
        <end position="39"/>
    </location>
</feature>
<keyword evidence="10" id="KW-1185">Reference proteome</keyword>
<feature type="transmembrane region" description="Helical" evidence="8">
    <location>
        <begin position="194"/>
        <end position="216"/>
    </location>
</feature>
<dbReference type="InterPro" id="IPR003689">
    <property type="entry name" value="ZIP"/>
</dbReference>
<dbReference type="GO" id="GO:0005385">
    <property type="term" value="F:zinc ion transmembrane transporter activity"/>
    <property type="evidence" value="ECO:0007669"/>
    <property type="project" value="TreeGrafter"/>
</dbReference>
<keyword evidence="6 8" id="KW-1133">Transmembrane helix</keyword>
<comment type="subcellular location">
    <subcellularLocation>
        <location evidence="1">Cell membrane</location>
        <topology evidence="1">Multi-pass membrane protein</topology>
    </subcellularLocation>
</comment>
<feature type="transmembrane region" description="Helical" evidence="8">
    <location>
        <begin position="51"/>
        <end position="70"/>
    </location>
</feature>
<feature type="transmembrane region" description="Helical" evidence="8">
    <location>
        <begin position="251"/>
        <end position="269"/>
    </location>
</feature>
<dbReference type="EMBL" id="AP018786">
    <property type="protein sequence ID" value="BBF23428.1"/>
    <property type="molecule type" value="Genomic_DNA"/>
</dbReference>
<keyword evidence="7 8" id="KW-0472">Membrane</keyword>
<dbReference type="RefSeq" id="WP_120177039.1">
    <property type="nucleotide sequence ID" value="NZ_AP018786.1"/>
</dbReference>
<evidence type="ECO:0000256" key="3">
    <source>
        <dbReference type="ARBA" id="ARBA00022475"/>
    </source>
</evidence>
<dbReference type="GO" id="GO:0005886">
    <property type="term" value="C:plasma membrane"/>
    <property type="evidence" value="ECO:0007669"/>
    <property type="project" value="UniProtKB-SubCell"/>
</dbReference>
<reference evidence="9 10" key="1">
    <citation type="journal article" date="2018" name="Int. J. Syst. Evol. Microbiol.">
        <title>Mesosutterella multiformis gen. nov., sp. nov., a member of the family Sutterellaceae and Sutterella megalosphaeroides sp. nov., isolated from human faeces.</title>
        <authorList>
            <person name="Sakamoto M."/>
            <person name="Ikeyama N."/>
            <person name="Kunihiro T."/>
            <person name="Iino T."/>
            <person name="Yuki M."/>
            <person name="Ohkuma M."/>
        </authorList>
    </citation>
    <scope>NUCLEOTIDE SEQUENCE [LARGE SCALE GENOMIC DNA]</scope>
    <source>
        <strain evidence="9 10">6FBBBH3</strain>
    </source>
</reference>
<evidence type="ECO:0000256" key="2">
    <source>
        <dbReference type="ARBA" id="ARBA00006939"/>
    </source>
</evidence>
<evidence type="ECO:0000256" key="7">
    <source>
        <dbReference type="ARBA" id="ARBA00023136"/>
    </source>
</evidence>
<evidence type="ECO:0000256" key="4">
    <source>
        <dbReference type="ARBA" id="ARBA00022692"/>
    </source>
</evidence>
<dbReference type="PANTHER" id="PTHR11040">
    <property type="entry name" value="ZINC/IRON TRANSPORTER"/>
    <property type="match status" value="1"/>
</dbReference>
<comment type="similarity">
    <text evidence="2">Belongs to the ZIP transporter (TC 2.A.5) family.</text>
</comment>
<keyword evidence="3" id="KW-1003">Cell membrane</keyword>
<gene>
    <name evidence="9" type="ORF">SUTMEG_13190</name>
</gene>